<reference evidence="9" key="2">
    <citation type="submission" date="2025-08" db="UniProtKB">
        <authorList>
            <consortium name="RefSeq"/>
        </authorList>
    </citation>
    <scope>IDENTIFICATION</scope>
    <source>
        <tissue evidence="9">Young leaves</tissue>
    </source>
</reference>
<organism evidence="8 9">
    <name type="scientific">Phoenix dactylifera</name>
    <name type="common">Date palm</name>
    <dbReference type="NCBI Taxonomy" id="42345"/>
    <lineage>
        <taxon>Eukaryota</taxon>
        <taxon>Viridiplantae</taxon>
        <taxon>Streptophyta</taxon>
        <taxon>Embryophyta</taxon>
        <taxon>Tracheophyta</taxon>
        <taxon>Spermatophyta</taxon>
        <taxon>Magnoliopsida</taxon>
        <taxon>Liliopsida</taxon>
        <taxon>Arecaceae</taxon>
        <taxon>Coryphoideae</taxon>
        <taxon>Phoeniceae</taxon>
        <taxon>Phoenix</taxon>
    </lineage>
</organism>
<dbReference type="GO" id="GO:0005886">
    <property type="term" value="C:plasma membrane"/>
    <property type="evidence" value="ECO:0007669"/>
    <property type="project" value="UniProtKB-SubCell"/>
</dbReference>
<dbReference type="PANTHER" id="PTHR30509">
    <property type="entry name" value="P-HYDROXYBENZOIC ACID EFFLUX PUMP SUBUNIT-RELATED"/>
    <property type="match status" value="1"/>
</dbReference>
<evidence type="ECO:0000256" key="7">
    <source>
        <dbReference type="SAM" id="Phobius"/>
    </source>
</evidence>
<feature type="transmembrane region" description="Helical" evidence="7">
    <location>
        <begin position="113"/>
        <end position="131"/>
    </location>
</feature>
<reference evidence="8" key="1">
    <citation type="journal article" date="2019" name="Nat. Commun.">
        <title>Genome-wide association mapping of date palm fruit traits.</title>
        <authorList>
            <person name="Hazzouri K.M."/>
            <person name="Gros-Balthazard M."/>
            <person name="Flowers J.M."/>
            <person name="Copetti D."/>
            <person name="Lemansour A."/>
            <person name="Lebrun M."/>
            <person name="Masmoudi K."/>
            <person name="Ferrand S."/>
            <person name="Dhar M.I."/>
            <person name="Fresquez Z.A."/>
            <person name="Rosas U."/>
            <person name="Zhang J."/>
            <person name="Talag J."/>
            <person name="Lee S."/>
            <person name="Kudrna D."/>
            <person name="Powell R.F."/>
            <person name="Leitch I.J."/>
            <person name="Krueger R.R."/>
            <person name="Wing R.A."/>
            <person name="Amiri K.M.A."/>
            <person name="Purugganan M.D."/>
        </authorList>
    </citation>
    <scope>NUCLEOTIDE SEQUENCE [LARGE SCALE GENOMIC DNA]</scope>
    <source>
        <strain evidence="8">cv. Khalas</strain>
    </source>
</reference>
<keyword evidence="3" id="KW-1003">Cell membrane</keyword>
<keyword evidence="8" id="KW-1185">Reference proteome</keyword>
<name>A0A8B7MVW4_PHODC</name>
<evidence type="ECO:0000313" key="8">
    <source>
        <dbReference type="Proteomes" id="UP000228380"/>
    </source>
</evidence>
<dbReference type="Pfam" id="PF04632">
    <property type="entry name" value="FUSC"/>
    <property type="match status" value="1"/>
</dbReference>
<dbReference type="RefSeq" id="XP_017700658.2">
    <property type="nucleotide sequence ID" value="XM_017845169.3"/>
</dbReference>
<dbReference type="AlphaFoldDB" id="A0A8B7MVW4"/>
<gene>
    <name evidence="9" type="primary">LOC103716990</name>
</gene>
<keyword evidence="5 7" id="KW-1133">Transmembrane helix</keyword>
<protein>
    <submittedName>
        <fullName evidence="9">Uncharacterized protein LOC103716990</fullName>
    </submittedName>
</protein>
<evidence type="ECO:0000256" key="1">
    <source>
        <dbReference type="ARBA" id="ARBA00004651"/>
    </source>
</evidence>
<evidence type="ECO:0000256" key="3">
    <source>
        <dbReference type="ARBA" id="ARBA00022475"/>
    </source>
</evidence>
<dbReference type="OrthoDB" id="68611at2759"/>
<accession>A0A8B7MVW4</accession>
<dbReference type="InterPro" id="IPR006726">
    <property type="entry name" value="PHBA_efflux_AaeB/fusaric-R"/>
</dbReference>
<dbReference type="GeneID" id="103716990"/>
<keyword evidence="2" id="KW-0813">Transport</keyword>
<evidence type="ECO:0000256" key="2">
    <source>
        <dbReference type="ARBA" id="ARBA00022448"/>
    </source>
</evidence>
<dbReference type="KEGG" id="pda:103716990"/>
<keyword evidence="4 7" id="KW-0812">Transmembrane</keyword>
<comment type="subcellular location">
    <subcellularLocation>
        <location evidence="1">Cell membrane</location>
        <topology evidence="1">Multi-pass membrane protein</topology>
    </subcellularLocation>
</comment>
<dbReference type="Proteomes" id="UP000228380">
    <property type="component" value="Chromosome 3"/>
</dbReference>
<dbReference type="PANTHER" id="PTHR30509:SF9">
    <property type="entry name" value="MULTIDRUG RESISTANCE PROTEIN MDTO"/>
    <property type="match status" value="1"/>
</dbReference>
<feature type="transmembrane region" description="Helical" evidence="7">
    <location>
        <begin position="36"/>
        <end position="55"/>
    </location>
</feature>
<evidence type="ECO:0000256" key="5">
    <source>
        <dbReference type="ARBA" id="ARBA00022989"/>
    </source>
</evidence>
<feature type="transmembrane region" description="Helical" evidence="7">
    <location>
        <begin position="87"/>
        <end position="107"/>
    </location>
</feature>
<evidence type="ECO:0000256" key="4">
    <source>
        <dbReference type="ARBA" id="ARBA00022692"/>
    </source>
</evidence>
<sequence>MSVSRSTTLPNRSAAITTSSATNHGRSLWRSRLGSSLRTALACTIVGVATIYSPSVLRSHLTFPAFSYVTAILIAGEATLGDSLHGAASALYGTVLGVLPAMLALFLIRPDGFSIAATTLAVVLSSFVVALPGSTDLIAKRIALGQIVIIYVAPFEQVGPDHVKSVWHPVHVAASTSVGVVASVLALLFPYPRLACHEVREKSKLYMEVATERLRLLVNAFYADNNACMAALTSQARCLAAESTKLLQNIKQKQGSSQWERPPFRFLPPHLKEPLDSLQDIETTLKGMEIALSSTTSFPVNFFDQQQHKVNLLSLRDHITFRLREQNITANAKQENFMARRELLDKPHLSLPVIPPNLKDFSPLLFFLFCINLLYNGTLTTPSADGAQENKVMPTTEQTTIASKDEPSTKRRNFKNTCSMNVSSERLVAALKCSLSLGLAVLFGVLFSKNNGYWSGLTVAITISPGREATFKLANDRAQGTAIGSVYGVLASVISQNLMELRFLALLPWIIFTSFLRRSRMYGHAGGIAAIISTLIILGRRNYGPPTVFAISRLTETFIGLSCSILVELLLQPTRASTLARAQVSRILRTLNECIESLVPSTGPVPLKEKQKKLKQEVHALRKYIDEAQMEPNFWFVPFPMASYHKLQGFLSKMVELLCFLVHGMEVLAEESHGLGAAWKEIQETIRGDMEEFKKMVGSSLKCFEEVLQVNSLGKLEKELQRRSEPNDLELGSYRALSADEEETKKVLALFLQHAVEVVERHDVDVVEDSKSQVVLCLATFAFCVGGLMKETREIENGLLELLQWENPGSHINLYEISGEIKALAA</sequence>
<dbReference type="GO" id="GO:0022857">
    <property type="term" value="F:transmembrane transporter activity"/>
    <property type="evidence" value="ECO:0007669"/>
    <property type="project" value="InterPro"/>
</dbReference>
<keyword evidence="6 7" id="KW-0472">Membrane</keyword>
<evidence type="ECO:0000313" key="9">
    <source>
        <dbReference type="RefSeq" id="XP_017700658.2"/>
    </source>
</evidence>
<proteinExistence type="predicted"/>
<evidence type="ECO:0000256" key="6">
    <source>
        <dbReference type="ARBA" id="ARBA00023136"/>
    </source>
</evidence>